<dbReference type="AlphaFoldDB" id="A0A7V1A5V6"/>
<accession>A0A7V1A5V6</accession>
<sequence>MRHDMTALWQEYLNHVSGPLSFDKRILCLFLIHNEAHLLPDLFAHYRAMGDMQFVVVDDRSTDETPDILAREPDVTVFAPQEGSTYAKDKRAWRGTLLDGLSEGRWCLSIDVDERLVWRGYPQRSLATLIDDMDRKGAQALIASMLDMYADRPIAEHIAGPDPLGETFDHYDDPRKDPFSYSSALMPRRFREKFPLPNTMLMGGMRERLFGSYTAGPLARWLQRDALKQPRHLPPICLPLAALAKKLSTPHGATPPMNQTKVPLVKWRTDLRYNGGAHHLSLPLPPASEYGVLLHYPITRGVEGINYTATRGQHAHGSAHYHTMGTSASLSDLNPVYSGTSRLTDFSALAPFFGDPNP</sequence>
<comment type="caution">
    <text evidence="1">The sequence shown here is derived from an EMBL/GenBank/DDBJ whole genome shotgun (WGS) entry which is preliminary data.</text>
</comment>
<reference evidence="1" key="1">
    <citation type="journal article" date="2020" name="mSystems">
        <title>Genome- and Community-Level Interaction Insights into Carbon Utilization and Element Cycling Functions of Hydrothermarchaeota in Hydrothermal Sediment.</title>
        <authorList>
            <person name="Zhou Z."/>
            <person name="Liu Y."/>
            <person name="Xu W."/>
            <person name="Pan J."/>
            <person name="Luo Z.H."/>
            <person name="Li M."/>
        </authorList>
    </citation>
    <scope>NUCLEOTIDE SEQUENCE [LARGE SCALE GENOMIC DNA]</scope>
    <source>
        <strain evidence="1">HyVt-323</strain>
    </source>
</reference>
<proteinExistence type="predicted"/>
<gene>
    <name evidence="1" type="ORF">ENH63_03055</name>
</gene>
<organism evidence="1">
    <name type="scientific">Sulfitobacter litoralis</name>
    <dbReference type="NCBI Taxonomy" id="335975"/>
    <lineage>
        <taxon>Bacteria</taxon>
        <taxon>Pseudomonadati</taxon>
        <taxon>Pseudomonadota</taxon>
        <taxon>Alphaproteobacteria</taxon>
        <taxon>Rhodobacterales</taxon>
        <taxon>Roseobacteraceae</taxon>
        <taxon>Sulfitobacter</taxon>
    </lineage>
</organism>
<dbReference type="Pfam" id="PF13704">
    <property type="entry name" value="Glyco_tranf_2_4"/>
    <property type="match status" value="1"/>
</dbReference>
<dbReference type="Gene3D" id="3.90.550.10">
    <property type="entry name" value="Spore Coat Polysaccharide Biosynthesis Protein SpsA, Chain A"/>
    <property type="match status" value="1"/>
</dbReference>
<name>A0A7V1A5V6_9RHOB</name>
<dbReference type="InterPro" id="IPR029044">
    <property type="entry name" value="Nucleotide-diphossugar_trans"/>
</dbReference>
<evidence type="ECO:0000313" key="1">
    <source>
        <dbReference type="EMBL" id="HDZ50759.1"/>
    </source>
</evidence>
<dbReference type="Proteomes" id="UP000885704">
    <property type="component" value="Unassembled WGS sequence"/>
</dbReference>
<dbReference type="EMBL" id="DRFN01000008">
    <property type="protein sequence ID" value="HDZ50759.1"/>
    <property type="molecule type" value="Genomic_DNA"/>
</dbReference>
<dbReference type="SUPFAM" id="SSF53448">
    <property type="entry name" value="Nucleotide-diphospho-sugar transferases"/>
    <property type="match status" value="1"/>
</dbReference>
<protein>
    <submittedName>
        <fullName evidence="1">Glycosyltransferase family 2 protein</fullName>
    </submittedName>
</protein>